<reference evidence="2" key="1">
    <citation type="submission" date="2022-03" db="EMBL/GenBank/DDBJ databases">
        <authorList>
            <person name="Alioto T."/>
            <person name="Alioto T."/>
            <person name="Gomez Garrido J."/>
        </authorList>
    </citation>
    <scope>NUCLEOTIDE SEQUENCE</scope>
</reference>
<dbReference type="Proteomes" id="UP001295444">
    <property type="component" value="Chromosome 01"/>
</dbReference>
<dbReference type="GO" id="GO:0000922">
    <property type="term" value="C:spindle pole"/>
    <property type="evidence" value="ECO:0007669"/>
    <property type="project" value="TreeGrafter"/>
</dbReference>
<gene>
    <name evidence="2" type="ORF">PECUL_23A014978</name>
</gene>
<dbReference type="EMBL" id="OW240912">
    <property type="protein sequence ID" value="CAH2221455.1"/>
    <property type="molecule type" value="Genomic_DNA"/>
</dbReference>
<evidence type="ECO:0008006" key="4">
    <source>
        <dbReference type="Google" id="ProtNLM"/>
    </source>
</evidence>
<dbReference type="InterPro" id="IPR029286">
    <property type="entry name" value="AUNIP"/>
</dbReference>
<protein>
    <recommendedName>
        <fullName evidence="4">Aurora kinase A and ninein-interacting protein</fullName>
    </recommendedName>
</protein>
<organism evidence="2 3">
    <name type="scientific">Pelobates cultripes</name>
    <name type="common">Western spadefoot toad</name>
    <dbReference type="NCBI Taxonomy" id="61616"/>
    <lineage>
        <taxon>Eukaryota</taxon>
        <taxon>Metazoa</taxon>
        <taxon>Chordata</taxon>
        <taxon>Craniata</taxon>
        <taxon>Vertebrata</taxon>
        <taxon>Euteleostomi</taxon>
        <taxon>Amphibia</taxon>
        <taxon>Batrachia</taxon>
        <taxon>Anura</taxon>
        <taxon>Pelobatoidea</taxon>
        <taxon>Pelobatidae</taxon>
        <taxon>Pelobates</taxon>
    </lineage>
</organism>
<evidence type="ECO:0000256" key="1">
    <source>
        <dbReference type="SAM" id="MobiDB-lite"/>
    </source>
</evidence>
<dbReference type="GO" id="GO:0007051">
    <property type="term" value="P:spindle organization"/>
    <property type="evidence" value="ECO:0007669"/>
    <property type="project" value="TreeGrafter"/>
</dbReference>
<name>A0AAD1VKZ0_PELCU</name>
<dbReference type="PANTHER" id="PTHR14526:SF2">
    <property type="entry name" value="AURORA KINASE A AND NINEIN-INTERACTING PROTEIN"/>
    <property type="match status" value="1"/>
</dbReference>
<evidence type="ECO:0000313" key="3">
    <source>
        <dbReference type="Proteomes" id="UP001295444"/>
    </source>
</evidence>
<keyword evidence="3" id="KW-1185">Reference proteome</keyword>
<dbReference type="PANTHER" id="PTHR14526">
    <property type="entry name" value="AURORA KINASE A AND NINEIN-INTERACTING PROTEIN"/>
    <property type="match status" value="1"/>
</dbReference>
<evidence type="ECO:0000313" key="2">
    <source>
        <dbReference type="EMBL" id="CAH2221455.1"/>
    </source>
</evidence>
<accession>A0AAD1VKZ0</accession>
<proteinExistence type="predicted"/>
<dbReference type="Pfam" id="PF15334">
    <property type="entry name" value="AIB"/>
    <property type="match status" value="1"/>
</dbReference>
<feature type="region of interest" description="Disordered" evidence="1">
    <location>
        <begin position="132"/>
        <end position="162"/>
    </location>
</feature>
<dbReference type="GO" id="GO:0005813">
    <property type="term" value="C:centrosome"/>
    <property type="evidence" value="ECO:0007669"/>
    <property type="project" value="TreeGrafter"/>
</dbReference>
<dbReference type="AlphaFoldDB" id="A0AAD1VKZ0"/>
<sequence>MKVKESRSLQPEECGVWLDTAELKRRPQQKMLPYTSKRFNPISRRKSTDSFLFDFTQTRTLTTCTKQTSMYSFFTPPGKKNMKPQIDPYEQSTNNKEPPVLDFALGENLMLFNNSESSQLMKSLHNEDECTFSENCDGEDTGNPSQSEQVKLGSAPKKSSPSQINLCDTPLFCSAHKDLQNMHLLQGGLQSCAANKKDYCLVAEFPVSFQCLDDDSSKEIDDSSHSLQASQLFTEDSQGYRVINHNPVKAKQKKCHSVLPLQDKTNFTGPARVFQSLSEKDSRQIMFTHDSEGNLVMKHNFF</sequence>